<evidence type="ECO:0000256" key="1">
    <source>
        <dbReference type="SAM" id="MobiDB-lite"/>
    </source>
</evidence>
<name>A0A399QZ98_9PROT</name>
<dbReference type="OrthoDB" id="7828598at2"/>
<protein>
    <recommendedName>
        <fullName evidence="4">TetR family transcriptional regulator</fullName>
    </recommendedName>
</protein>
<evidence type="ECO:0008006" key="4">
    <source>
        <dbReference type="Google" id="ProtNLM"/>
    </source>
</evidence>
<sequence>MSDARKDLLNKGVEAALELAKTIDWRDLTLSAIAERAGLSLKDFHGVADKAKISDAVEAWLDDAMSEGSTSEDETPRTRLFDVIMMRFDRMEEHREAMLSLMEWRQTQPARLLNLIAARQTTASWALSCSGLDGSGDFPKPIRTTVIAWALAQAEIAWRKEDSSDLSRTMAKLDGELRKMEERAGWIAGRFGRKSRDKDGEDLQTSAPDEPTTEHQPS</sequence>
<organism evidence="2 3">
    <name type="scientific">Henriciella barbarensis</name>
    <dbReference type="NCBI Taxonomy" id="86342"/>
    <lineage>
        <taxon>Bacteria</taxon>
        <taxon>Pseudomonadati</taxon>
        <taxon>Pseudomonadota</taxon>
        <taxon>Alphaproteobacteria</taxon>
        <taxon>Hyphomonadales</taxon>
        <taxon>Hyphomonadaceae</taxon>
        <taxon>Henriciella</taxon>
    </lineage>
</organism>
<accession>A0A399QZ98</accession>
<reference evidence="2 3" key="1">
    <citation type="submission" date="2018-08" db="EMBL/GenBank/DDBJ databases">
        <title>Henriciella mobilis sp. nov., isolated from seawater.</title>
        <authorList>
            <person name="Cheng H."/>
            <person name="Wu Y.-H."/>
            <person name="Xu X.-W."/>
            <person name="Guo L.-L."/>
        </authorList>
    </citation>
    <scope>NUCLEOTIDE SEQUENCE [LARGE SCALE GENOMIC DNA]</scope>
    <source>
        <strain evidence="2 3">CCUG66934</strain>
    </source>
</reference>
<proteinExistence type="predicted"/>
<evidence type="ECO:0000313" key="2">
    <source>
        <dbReference type="EMBL" id="RIJ23455.1"/>
    </source>
</evidence>
<dbReference type="Gene3D" id="1.10.357.10">
    <property type="entry name" value="Tetracycline Repressor, domain 2"/>
    <property type="match status" value="1"/>
</dbReference>
<keyword evidence="3" id="KW-1185">Reference proteome</keyword>
<comment type="caution">
    <text evidence="2">The sequence shown here is derived from an EMBL/GenBank/DDBJ whole genome shotgun (WGS) entry which is preliminary data.</text>
</comment>
<dbReference type="AlphaFoldDB" id="A0A399QZ98"/>
<dbReference type="RefSeq" id="WP_119378644.1">
    <property type="nucleotide sequence ID" value="NZ_QWGB01000005.1"/>
</dbReference>
<dbReference type="Proteomes" id="UP000265431">
    <property type="component" value="Unassembled WGS sequence"/>
</dbReference>
<feature type="region of interest" description="Disordered" evidence="1">
    <location>
        <begin position="188"/>
        <end position="218"/>
    </location>
</feature>
<gene>
    <name evidence="2" type="ORF">D1224_04100</name>
</gene>
<dbReference type="EMBL" id="QWGB01000005">
    <property type="protein sequence ID" value="RIJ23455.1"/>
    <property type="molecule type" value="Genomic_DNA"/>
</dbReference>
<evidence type="ECO:0000313" key="3">
    <source>
        <dbReference type="Proteomes" id="UP000265431"/>
    </source>
</evidence>